<evidence type="ECO:0000259" key="2">
    <source>
        <dbReference type="Pfam" id="PF22422"/>
    </source>
</evidence>
<proteinExistence type="predicted"/>
<comment type="caution">
    <text evidence="3">The sequence shown here is derived from an EMBL/GenBank/DDBJ whole genome shotgun (WGS) entry which is preliminary data.</text>
</comment>
<reference evidence="3" key="1">
    <citation type="journal article" date="2020" name="Fungal Divers.">
        <title>Resolving the Mortierellaceae phylogeny through synthesis of multi-gene phylogenetics and phylogenomics.</title>
        <authorList>
            <person name="Vandepol N."/>
            <person name="Liber J."/>
            <person name="Desiro A."/>
            <person name="Na H."/>
            <person name="Kennedy M."/>
            <person name="Barry K."/>
            <person name="Grigoriev I.V."/>
            <person name="Miller A.N."/>
            <person name="O'Donnell K."/>
            <person name="Stajich J.E."/>
            <person name="Bonito G."/>
        </authorList>
    </citation>
    <scope>NUCLEOTIDE SEQUENCE</scope>
    <source>
        <strain evidence="3">KOD1015</strain>
    </source>
</reference>
<dbReference type="Gene3D" id="1.50.10.10">
    <property type="match status" value="1"/>
</dbReference>
<sequence>MLKPCYRSVLEPAATVREDYSADGDAWRFFPHDHARSRTYRWGEDGLGGISDNHQRLCFSVALWNGKDRILKERLFGLTNHEGNHGEDVKELYYYLENVPTHSYMKFLYKYPQAEFPYERLVDENVRRSRNEPEFELLDTGLFNEDKYFDVFIEYAKDDKDVDDILVKITAHNRGPVDAPLHIIPQFWFRNTWSWFPAGSVAVPSMKKTGLGLVEAAHESLGHRSIHFGHNSKSTKDPEIIFTNNESNVKKLFNDTNKSPYVKDAFHEYIVNKNKDAINSRGHEGTKVAGVYYFEKVPAGGHVEVRVRLNRKKLSGEHTANHMEKEFDHIFHDRIKEKNEFYRCLALKGLPEDLVNVQCQAFAGMLWSKQWYHFDQRSWRKGDPVGPPPPPERHNLRNKEWKHVYIEDILSMPDKWEYPFFAAWDSAFHTIPLAIIDPGFAKKQLDLLTREWYMHPSGQIPAYEWNFSDVNPPVHAWATLQVFKTEDRLYGRPDFLFLERVFQKLLWVNRKDTEGNNVFEGGFLGLDNIGLFNRSEPLPNGAILRQSDGTAWMAFFSLCMLHIALELAKKNPAYEDIASKFLEHFFFISDAMTYQSGGQEKSLWDSEDNFFYDSITWPGGKTERLKTRSLVGLVPLYSNLSLDPEYLDLFPGFTRRLKWLLDYRERTRPEQVFKREDIKENGSYLLALVDKNMLIDVLKRLLDEDEFLSPFGVRSLSKYHKDHPLSMWVNNQEFRVDYLPAESDSGMFGGNSNWRGPIWFPTSYLIIGALKRFHYFFGDDFKVECPTGSGQMKNLEEVAWEIEIRLIKLVQRDSDGRRPANGGDTKADKDPHFKDLVQFYEYFDAETGKGLGASHQTGWTGLLAMLVLQVGDKCKVPKKHMASSQTSSQAAGATNGSNGSTKTRKK</sequence>
<keyword evidence="4" id="KW-1185">Reference proteome</keyword>
<dbReference type="InterPro" id="IPR054491">
    <property type="entry name" value="MGH1-like_GH"/>
</dbReference>
<dbReference type="AlphaFoldDB" id="A0A9P6FZ85"/>
<organism evidence="3 4">
    <name type="scientific">Lunasporangiospora selenospora</name>
    <dbReference type="NCBI Taxonomy" id="979761"/>
    <lineage>
        <taxon>Eukaryota</taxon>
        <taxon>Fungi</taxon>
        <taxon>Fungi incertae sedis</taxon>
        <taxon>Mucoromycota</taxon>
        <taxon>Mortierellomycotina</taxon>
        <taxon>Mortierellomycetes</taxon>
        <taxon>Mortierellales</taxon>
        <taxon>Mortierellaceae</taxon>
        <taxon>Lunasporangiospora</taxon>
    </lineage>
</organism>
<evidence type="ECO:0000313" key="3">
    <source>
        <dbReference type="EMBL" id="KAF9584162.1"/>
    </source>
</evidence>
<dbReference type="InterPro" id="IPR012341">
    <property type="entry name" value="6hp_glycosidase-like_sf"/>
</dbReference>
<feature type="region of interest" description="Disordered" evidence="1">
    <location>
        <begin position="879"/>
        <end position="906"/>
    </location>
</feature>
<evidence type="ECO:0000313" key="4">
    <source>
        <dbReference type="Proteomes" id="UP000780801"/>
    </source>
</evidence>
<dbReference type="PANTHER" id="PTHR10412">
    <property type="entry name" value="MANNOSYL-OLIGOSACCHARIDE GLUCOSIDASE"/>
    <property type="match status" value="1"/>
</dbReference>
<feature type="domain" description="Mannosylglycerate hydrolase MGH1-like glycoside hydrolase" evidence="2">
    <location>
        <begin position="686"/>
        <end position="857"/>
    </location>
</feature>
<protein>
    <recommendedName>
        <fullName evidence="2">Mannosylglycerate hydrolase MGH1-like glycoside hydrolase domain-containing protein</fullName>
    </recommendedName>
</protein>
<feature type="compositionally biased region" description="Polar residues" evidence="1">
    <location>
        <begin position="895"/>
        <end position="906"/>
    </location>
</feature>
<dbReference type="OrthoDB" id="14419at2759"/>
<dbReference type="GO" id="GO:0009311">
    <property type="term" value="P:oligosaccharide metabolic process"/>
    <property type="evidence" value="ECO:0007669"/>
    <property type="project" value="InterPro"/>
</dbReference>
<gene>
    <name evidence="3" type="ORF">BGW38_007377</name>
</gene>
<dbReference type="GO" id="GO:0004573">
    <property type="term" value="F:Glc3Man9GlcNAc2 oligosaccharide glucosidase activity"/>
    <property type="evidence" value="ECO:0007669"/>
    <property type="project" value="InterPro"/>
</dbReference>
<dbReference type="Proteomes" id="UP000780801">
    <property type="component" value="Unassembled WGS sequence"/>
</dbReference>
<dbReference type="Pfam" id="PF22422">
    <property type="entry name" value="MGH1-like_GH"/>
    <property type="match status" value="1"/>
</dbReference>
<dbReference type="PANTHER" id="PTHR10412:SF10">
    <property type="entry name" value="GLYCOSYL HYDROLASE FAMILY 63 C-TERMINAL DOMAIN-CONTAINING PROTEIN"/>
    <property type="match status" value="1"/>
</dbReference>
<evidence type="ECO:0000256" key="1">
    <source>
        <dbReference type="SAM" id="MobiDB-lite"/>
    </source>
</evidence>
<dbReference type="SUPFAM" id="SSF48208">
    <property type="entry name" value="Six-hairpin glycosidases"/>
    <property type="match status" value="1"/>
</dbReference>
<name>A0A9P6FZ85_9FUNG</name>
<accession>A0A9P6FZ85</accession>
<dbReference type="InterPro" id="IPR004888">
    <property type="entry name" value="Glycoside_hydrolase_63"/>
</dbReference>
<dbReference type="InterPro" id="IPR008928">
    <property type="entry name" value="6-hairpin_glycosidase_sf"/>
</dbReference>
<dbReference type="EMBL" id="JAABOA010000486">
    <property type="protein sequence ID" value="KAF9584162.1"/>
    <property type="molecule type" value="Genomic_DNA"/>
</dbReference>
<feature type="compositionally biased region" description="Low complexity" evidence="1">
    <location>
        <begin position="882"/>
        <end position="894"/>
    </location>
</feature>